<dbReference type="InterPro" id="IPR000182">
    <property type="entry name" value="GNAT_dom"/>
</dbReference>
<evidence type="ECO:0000313" key="2">
    <source>
        <dbReference type="EMBL" id="KYF89468.1"/>
    </source>
</evidence>
<evidence type="ECO:0000259" key="1">
    <source>
        <dbReference type="PROSITE" id="PS51186"/>
    </source>
</evidence>
<dbReference type="Proteomes" id="UP000075515">
    <property type="component" value="Unassembled WGS sequence"/>
</dbReference>
<dbReference type="InterPro" id="IPR038740">
    <property type="entry name" value="BioF2-like_GNAT_dom"/>
</dbReference>
<dbReference type="AlphaFoldDB" id="A0A150SBD8"/>
<sequence>MSAAGTSPPSASIHRLVRANNAVWAAMYYDELVDTDDYQLTYMADADAGYYNCAQAVSRSGPDVLAAVEAFYAARGLPPAVYLDPESAPGLRAQLAAAGYAEIPGEAENCHLLDLRGPAPDGSPPEAALRLPVERVRAVRLAGPDDPLFPAFIDVDGTSNELPDAVRRKLAQNLRARRLPGVEVHCFLALVDGVPVSSRVVGFCDGCALYAEGGTLPAYRRLGLYAFLMLHGLAFARGRGARFAFQTAATSAHSNPAALKLGFQRVCTRSYWRRSPV</sequence>
<dbReference type="EMBL" id="JEMC01002238">
    <property type="protein sequence ID" value="KYF89468.1"/>
    <property type="molecule type" value="Genomic_DNA"/>
</dbReference>
<dbReference type="InterPro" id="IPR016181">
    <property type="entry name" value="Acyl_CoA_acyltransferase"/>
</dbReference>
<dbReference type="Pfam" id="PF13480">
    <property type="entry name" value="Acetyltransf_6"/>
    <property type="match status" value="1"/>
</dbReference>
<dbReference type="Gene3D" id="3.40.630.30">
    <property type="match status" value="1"/>
</dbReference>
<evidence type="ECO:0000313" key="3">
    <source>
        <dbReference type="Proteomes" id="UP000075515"/>
    </source>
</evidence>
<protein>
    <recommendedName>
        <fullName evidence="1">N-acetyltransferase domain-containing protein</fullName>
    </recommendedName>
</protein>
<gene>
    <name evidence="2" type="ORF">BE18_52365</name>
</gene>
<organism evidence="2 3">
    <name type="scientific">Sorangium cellulosum</name>
    <name type="common">Polyangium cellulosum</name>
    <dbReference type="NCBI Taxonomy" id="56"/>
    <lineage>
        <taxon>Bacteria</taxon>
        <taxon>Pseudomonadati</taxon>
        <taxon>Myxococcota</taxon>
        <taxon>Polyangia</taxon>
        <taxon>Polyangiales</taxon>
        <taxon>Polyangiaceae</taxon>
        <taxon>Sorangium</taxon>
    </lineage>
</organism>
<dbReference type="GO" id="GO:0016747">
    <property type="term" value="F:acyltransferase activity, transferring groups other than amino-acyl groups"/>
    <property type="evidence" value="ECO:0007669"/>
    <property type="project" value="InterPro"/>
</dbReference>
<proteinExistence type="predicted"/>
<dbReference type="SUPFAM" id="SSF55729">
    <property type="entry name" value="Acyl-CoA N-acyltransferases (Nat)"/>
    <property type="match status" value="1"/>
</dbReference>
<comment type="caution">
    <text evidence="2">The sequence shown here is derived from an EMBL/GenBank/DDBJ whole genome shotgun (WGS) entry which is preliminary data.</text>
</comment>
<reference evidence="2 3" key="1">
    <citation type="submission" date="2014-02" db="EMBL/GenBank/DDBJ databases">
        <title>The small core and large imbalanced accessory genome model reveals a collaborative survival strategy of Sorangium cellulosum strains in nature.</title>
        <authorList>
            <person name="Han K."/>
            <person name="Peng R."/>
            <person name="Blom J."/>
            <person name="Li Y.-Z."/>
        </authorList>
    </citation>
    <scope>NUCLEOTIDE SEQUENCE [LARGE SCALE GENOMIC DNA]</scope>
    <source>
        <strain evidence="2 3">So0149</strain>
    </source>
</reference>
<accession>A0A150SBD8</accession>
<dbReference type="PROSITE" id="PS51186">
    <property type="entry name" value="GNAT"/>
    <property type="match status" value="1"/>
</dbReference>
<feature type="domain" description="N-acetyltransferase" evidence="1">
    <location>
        <begin position="134"/>
        <end position="277"/>
    </location>
</feature>
<name>A0A150SBD8_SORCE</name>